<gene>
    <name evidence="1" type="ordered locus">Palpr_0616</name>
</gene>
<dbReference type="EMBL" id="CP002345">
    <property type="protein sequence ID" value="ADQ78772.1"/>
    <property type="molecule type" value="Genomic_DNA"/>
</dbReference>
<dbReference type="eggNOG" id="ENOG5032AUY">
    <property type="taxonomic scope" value="Bacteria"/>
</dbReference>
<dbReference type="RefSeq" id="WP_013444141.1">
    <property type="nucleotide sequence ID" value="NC_014734.1"/>
</dbReference>
<organism evidence="1 2">
    <name type="scientific">Paludibacter propionicigenes (strain DSM 17365 / JCM 13257 / WB4)</name>
    <dbReference type="NCBI Taxonomy" id="694427"/>
    <lineage>
        <taxon>Bacteria</taxon>
        <taxon>Pseudomonadati</taxon>
        <taxon>Bacteroidota</taxon>
        <taxon>Bacteroidia</taxon>
        <taxon>Bacteroidales</taxon>
        <taxon>Paludibacteraceae</taxon>
        <taxon>Paludibacter</taxon>
    </lineage>
</organism>
<sequence>MKKIKTVDFSDFQNNEHGQFHSVIRDEISAQDPNRLGIMKFFPSYVADVTTELASIEVEQGSQHTIGIGKADLLRDQLYRSFVLQIRSGLIDYDPAIQAAAERIIRIVDQIGDMRREPYNKESETLASLTNQMRNNYASDVALCSATDKLNKLVDANNSFIANFGTRTAEVASRISGDVRAARVATDGDYKNIVSVINALVLLNGEDLYSSFIDKVNYQIDYYKNTINARRSKGKDESKSTPPTA</sequence>
<evidence type="ECO:0008006" key="3">
    <source>
        <dbReference type="Google" id="ProtNLM"/>
    </source>
</evidence>
<protein>
    <recommendedName>
        <fullName evidence="3">Hemagglutinin protein HagB</fullName>
    </recommendedName>
</protein>
<dbReference type="HOGENOM" id="CLU_063447_2_0_10"/>
<keyword evidence="2" id="KW-1185">Reference proteome</keyword>
<name>E4T228_PALPW</name>
<evidence type="ECO:0000313" key="2">
    <source>
        <dbReference type="Proteomes" id="UP000008718"/>
    </source>
</evidence>
<dbReference type="OrthoDB" id="1452914at2"/>
<reference key="1">
    <citation type="submission" date="2010-11" db="EMBL/GenBank/DDBJ databases">
        <title>The complete genome of Paludibacter propionicigenes DSM 17365.</title>
        <authorList>
            <consortium name="US DOE Joint Genome Institute (JGI-PGF)"/>
            <person name="Lucas S."/>
            <person name="Copeland A."/>
            <person name="Lapidus A."/>
            <person name="Bruce D."/>
            <person name="Goodwin L."/>
            <person name="Pitluck S."/>
            <person name="Kyrpides N."/>
            <person name="Mavromatis K."/>
            <person name="Ivanova N."/>
            <person name="Munk A.C."/>
            <person name="Brettin T."/>
            <person name="Detter J.C."/>
            <person name="Han C."/>
            <person name="Tapia R."/>
            <person name="Land M."/>
            <person name="Hauser L."/>
            <person name="Markowitz V."/>
            <person name="Cheng J.-F."/>
            <person name="Hugenholtz P."/>
            <person name="Woyke T."/>
            <person name="Wu D."/>
            <person name="Gronow S."/>
            <person name="Wellnitz S."/>
            <person name="Brambilla E."/>
            <person name="Klenk H.-P."/>
            <person name="Eisen J.A."/>
        </authorList>
    </citation>
    <scope>NUCLEOTIDE SEQUENCE</scope>
    <source>
        <strain>WB4</strain>
    </source>
</reference>
<dbReference type="AlphaFoldDB" id="E4T228"/>
<reference evidence="1 2" key="2">
    <citation type="journal article" date="2011" name="Stand. Genomic Sci.">
        <title>Complete genome sequence of Paludibacter propionicigenes type strain (WB4).</title>
        <authorList>
            <person name="Gronow S."/>
            <person name="Munk C."/>
            <person name="Lapidus A."/>
            <person name="Nolan M."/>
            <person name="Lucas S."/>
            <person name="Hammon N."/>
            <person name="Deshpande S."/>
            <person name="Cheng J.F."/>
            <person name="Tapia R."/>
            <person name="Han C."/>
            <person name="Goodwin L."/>
            <person name="Pitluck S."/>
            <person name="Liolios K."/>
            <person name="Ivanova N."/>
            <person name="Mavromatis K."/>
            <person name="Mikhailova N."/>
            <person name="Pati A."/>
            <person name="Chen A."/>
            <person name="Palaniappan K."/>
            <person name="Land M."/>
            <person name="Hauser L."/>
            <person name="Chang Y.J."/>
            <person name="Jeffries C.D."/>
            <person name="Brambilla E."/>
            <person name="Rohde M."/>
            <person name="Goker M."/>
            <person name="Detter J.C."/>
            <person name="Woyke T."/>
            <person name="Bristow J."/>
            <person name="Eisen J.A."/>
            <person name="Markowitz V."/>
            <person name="Hugenholtz P."/>
            <person name="Kyrpides N.C."/>
            <person name="Klenk H.P."/>
        </authorList>
    </citation>
    <scope>NUCLEOTIDE SEQUENCE [LARGE SCALE GENOMIC DNA]</scope>
    <source>
        <strain evidence="2">DSM 17365 / JCM 13257 / WB4</strain>
    </source>
</reference>
<accession>E4T228</accession>
<dbReference type="InterPro" id="IPR046228">
    <property type="entry name" value="DUF6261"/>
</dbReference>
<dbReference type="Pfam" id="PF19775">
    <property type="entry name" value="DUF6261"/>
    <property type="match status" value="1"/>
</dbReference>
<proteinExistence type="predicted"/>
<dbReference type="Proteomes" id="UP000008718">
    <property type="component" value="Chromosome"/>
</dbReference>
<evidence type="ECO:0000313" key="1">
    <source>
        <dbReference type="EMBL" id="ADQ78772.1"/>
    </source>
</evidence>
<dbReference type="KEGG" id="ppn:Palpr_0616"/>